<keyword evidence="15" id="KW-1185">Reference proteome</keyword>
<evidence type="ECO:0000256" key="4">
    <source>
        <dbReference type="ARBA" id="ARBA00016218"/>
    </source>
</evidence>
<dbReference type="Gene3D" id="3.30.70.560">
    <property type="entry name" value="7,8-Dihydro-6-hydroxymethylpterin-pyrophosphokinase HPPK"/>
    <property type="match status" value="1"/>
</dbReference>
<evidence type="ECO:0000256" key="12">
    <source>
        <dbReference type="ARBA" id="ARBA00033413"/>
    </source>
</evidence>
<dbReference type="Proteomes" id="UP000673975">
    <property type="component" value="Unassembled WGS sequence"/>
</dbReference>
<dbReference type="InterPro" id="IPR035907">
    <property type="entry name" value="Hppk_sf"/>
</dbReference>
<dbReference type="UniPathway" id="UPA00077">
    <property type="reaction ID" value="UER00155"/>
</dbReference>
<keyword evidence="5 14" id="KW-0808">Transferase</keyword>
<evidence type="ECO:0000313" key="15">
    <source>
        <dbReference type="Proteomes" id="UP000673975"/>
    </source>
</evidence>
<dbReference type="EC" id="2.7.6.3" evidence="3"/>
<dbReference type="InterPro" id="IPR000550">
    <property type="entry name" value="Hppk"/>
</dbReference>
<dbReference type="RefSeq" id="WP_210510894.1">
    <property type="nucleotide sequence ID" value="NZ_JAFIDN010000003.1"/>
</dbReference>
<keyword evidence="9" id="KW-0289">Folate biosynthesis</keyword>
<dbReference type="EMBL" id="JAFIDN010000003">
    <property type="protein sequence ID" value="MBP3191994.1"/>
    <property type="molecule type" value="Genomic_DNA"/>
</dbReference>
<dbReference type="GO" id="GO:0016301">
    <property type="term" value="F:kinase activity"/>
    <property type="evidence" value="ECO:0007669"/>
    <property type="project" value="UniProtKB-KW"/>
</dbReference>
<dbReference type="GO" id="GO:0046654">
    <property type="term" value="P:tetrahydrofolate biosynthetic process"/>
    <property type="evidence" value="ECO:0007669"/>
    <property type="project" value="UniProtKB-UniPathway"/>
</dbReference>
<evidence type="ECO:0000256" key="9">
    <source>
        <dbReference type="ARBA" id="ARBA00022909"/>
    </source>
</evidence>
<dbReference type="CDD" id="cd00483">
    <property type="entry name" value="HPPK"/>
    <property type="match status" value="1"/>
</dbReference>
<keyword evidence="6" id="KW-0547">Nucleotide-binding</keyword>
<evidence type="ECO:0000256" key="5">
    <source>
        <dbReference type="ARBA" id="ARBA00022679"/>
    </source>
</evidence>
<dbReference type="GO" id="GO:0005524">
    <property type="term" value="F:ATP binding"/>
    <property type="evidence" value="ECO:0007669"/>
    <property type="project" value="UniProtKB-KW"/>
</dbReference>
<dbReference type="GO" id="GO:0046656">
    <property type="term" value="P:folic acid biosynthetic process"/>
    <property type="evidence" value="ECO:0007669"/>
    <property type="project" value="UniProtKB-KW"/>
</dbReference>
<keyword evidence="8" id="KW-0067">ATP-binding</keyword>
<protein>
    <recommendedName>
        <fullName evidence="4">2-amino-4-hydroxy-6-hydroxymethyldihydropteridine pyrophosphokinase</fullName>
        <ecNumber evidence="3">2.7.6.3</ecNumber>
    </recommendedName>
    <alternativeName>
        <fullName evidence="11">6-hydroxymethyl-7,8-dihydropterin pyrophosphokinase</fullName>
    </alternativeName>
    <alternativeName>
        <fullName evidence="12">7,8-dihydro-6-hydroxymethylpterin-pyrophosphokinase</fullName>
    </alternativeName>
</protein>
<dbReference type="PANTHER" id="PTHR43071:SF1">
    <property type="entry name" value="2-AMINO-4-HYDROXY-6-HYDROXYMETHYLDIHYDROPTERIDINE PYROPHOSPHOKINASE"/>
    <property type="match status" value="1"/>
</dbReference>
<evidence type="ECO:0000256" key="8">
    <source>
        <dbReference type="ARBA" id="ARBA00022840"/>
    </source>
</evidence>
<sequence>MAQVVVALGSNLGDRRAHLASAKAFLSTLSSTPVAASAIYETEPVGEISTRTYFNAVCSFRTDLPPFSLLEQLKMYENHHGRDAEAPRWSNRTIDLDIIDYDRMVIARQRLHVPHPEYSKRLFVLCPLQEIHPDWTDLRTGRTIDEMITVSPKIEVFKTDLNW</sequence>
<evidence type="ECO:0000256" key="10">
    <source>
        <dbReference type="ARBA" id="ARBA00029409"/>
    </source>
</evidence>
<comment type="pathway">
    <text evidence="1">Cofactor biosynthesis; tetrahydrofolate biosynthesis; 2-amino-4-hydroxy-6-hydroxymethyl-7,8-dihydropteridine diphosphate from 7,8-dihydroneopterin triphosphate: step 4/4.</text>
</comment>
<evidence type="ECO:0000256" key="6">
    <source>
        <dbReference type="ARBA" id="ARBA00022741"/>
    </source>
</evidence>
<name>A0A8J7UW96_9BACT</name>
<comment type="similarity">
    <text evidence="2">Belongs to the HPPK family.</text>
</comment>
<accession>A0A8J7UW96</accession>
<feature type="domain" description="7,8-dihydro-6-hydroxymethylpterin-pyrophosphokinase" evidence="13">
    <location>
        <begin position="5"/>
        <end position="133"/>
    </location>
</feature>
<comment type="caution">
    <text evidence="14">The sequence shown here is derived from an EMBL/GenBank/DDBJ whole genome shotgun (WGS) entry which is preliminary data.</text>
</comment>
<evidence type="ECO:0000259" key="13">
    <source>
        <dbReference type="Pfam" id="PF01288"/>
    </source>
</evidence>
<dbReference type="NCBIfam" id="TIGR01498">
    <property type="entry name" value="folK"/>
    <property type="match status" value="1"/>
</dbReference>
<evidence type="ECO:0000256" key="3">
    <source>
        <dbReference type="ARBA" id="ARBA00013253"/>
    </source>
</evidence>
<dbReference type="Pfam" id="PF01288">
    <property type="entry name" value="HPPK"/>
    <property type="match status" value="1"/>
</dbReference>
<organism evidence="14 15">
    <name type="scientific">Natronogracilivirga saccharolytica</name>
    <dbReference type="NCBI Taxonomy" id="2812953"/>
    <lineage>
        <taxon>Bacteria</taxon>
        <taxon>Pseudomonadati</taxon>
        <taxon>Balneolota</taxon>
        <taxon>Balneolia</taxon>
        <taxon>Balneolales</taxon>
        <taxon>Cyclonatronaceae</taxon>
        <taxon>Natronogracilivirga</taxon>
    </lineage>
</organism>
<dbReference type="AlphaFoldDB" id="A0A8J7UW96"/>
<dbReference type="GO" id="GO:0003848">
    <property type="term" value="F:2-amino-4-hydroxy-6-hydroxymethyldihydropteridine diphosphokinase activity"/>
    <property type="evidence" value="ECO:0007669"/>
    <property type="project" value="UniProtKB-EC"/>
</dbReference>
<dbReference type="PANTHER" id="PTHR43071">
    <property type="entry name" value="2-AMINO-4-HYDROXY-6-HYDROXYMETHYLDIHYDROPTERIDINE PYROPHOSPHOKINASE"/>
    <property type="match status" value="1"/>
</dbReference>
<proteinExistence type="inferred from homology"/>
<keyword evidence="7" id="KW-0418">Kinase</keyword>
<evidence type="ECO:0000256" key="2">
    <source>
        <dbReference type="ARBA" id="ARBA00005810"/>
    </source>
</evidence>
<reference evidence="14" key="1">
    <citation type="submission" date="2021-02" db="EMBL/GenBank/DDBJ databases">
        <title>Natronogracilivirga saccharolytica gen. nov. sp. nov. a new anaerobic, haloalkiliphilic carbohydrate-fermenting bacterium from soda lake and proposing of Cyclonatronumiaceae fam. nov. in the phylum Balneolaeota.</title>
        <authorList>
            <person name="Zhilina T.N."/>
            <person name="Sorokin D.Y."/>
            <person name="Zavarzina D.G."/>
            <person name="Toshchakov S.V."/>
            <person name="Kublanov I.V."/>
        </authorList>
    </citation>
    <scope>NUCLEOTIDE SEQUENCE</scope>
    <source>
        <strain evidence="14">Z-1702</strain>
    </source>
</reference>
<evidence type="ECO:0000256" key="11">
    <source>
        <dbReference type="ARBA" id="ARBA00029766"/>
    </source>
</evidence>
<comment type="function">
    <text evidence="10">Catalyzes the transfer of pyrophosphate from adenosine triphosphate (ATP) to 6-hydroxymethyl-7,8-dihydropterin, an enzymatic step in folate biosynthesis pathway.</text>
</comment>
<dbReference type="SUPFAM" id="SSF55083">
    <property type="entry name" value="6-hydroxymethyl-7,8-dihydropterin pyrophosphokinase, HPPK"/>
    <property type="match status" value="1"/>
</dbReference>
<gene>
    <name evidence="14" type="primary">folK</name>
    <name evidence="14" type="ORF">NATSA_04875</name>
</gene>
<evidence type="ECO:0000313" key="14">
    <source>
        <dbReference type="EMBL" id="MBP3191994.1"/>
    </source>
</evidence>
<evidence type="ECO:0000256" key="7">
    <source>
        <dbReference type="ARBA" id="ARBA00022777"/>
    </source>
</evidence>
<evidence type="ECO:0000256" key="1">
    <source>
        <dbReference type="ARBA" id="ARBA00005051"/>
    </source>
</evidence>